<name>A0A1B0ADJ6_GLOPL</name>
<protein>
    <submittedName>
        <fullName evidence="1">Uncharacterized protein</fullName>
    </submittedName>
</protein>
<sequence length="151" mass="17289">MSREYFIRRQHSLDIARQQIKISLSYDFTVDIFVPTQCGSSSTSTSSSSTLAKLIRDKMTRINLTMIRFSLSYDSGSTVTMIYSCGKAYGASRLVRLKKLTKFRIVTNALQNLKAFPGPVCKNLLVQVSKVVSMIYREFLFNVYHNYRNQS</sequence>
<organism evidence="1 2">
    <name type="scientific">Glossina pallidipes</name>
    <name type="common">Tsetse fly</name>
    <dbReference type="NCBI Taxonomy" id="7398"/>
    <lineage>
        <taxon>Eukaryota</taxon>
        <taxon>Metazoa</taxon>
        <taxon>Ecdysozoa</taxon>
        <taxon>Arthropoda</taxon>
        <taxon>Hexapoda</taxon>
        <taxon>Insecta</taxon>
        <taxon>Pterygota</taxon>
        <taxon>Neoptera</taxon>
        <taxon>Endopterygota</taxon>
        <taxon>Diptera</taxon>
        <taxon>Brachycera</taxon>
        <taxon>Muscomorpha</taxon>
        <taxon>Hippoboscoidea</taxon>
        <taxon>Glossinidae</taxon>
        <taxon>Glossina</taxon>
    </lineage>
</organism>
<keyword evidence="2" id="KW-1185">Reference proteome</keyword>
<dbReference type="Proteomes" id="UP000092445">
    <property type="component" value="Unassembled WGS sequence"/>
</dbReference>
<evidence type="ECO:0000313" key="2">
    <source>
        <dbReference type="Proteomes" id="UP000092445"/>
    </source>
</evidence>
<reference evidence="2" key="1">
    <citation type="submission" date="2014-03" db="EMBL/GenBank/DDBJ databases">
        <authorList>
            <person name="Aksoy S."/>
            <person name="Warren W."/>
            <person name="Wilson R.K."/>
        </authorList>
    </citation>
    <scope>NUCLEOTIDE SEQUENCE [LARGE SCALE GENOMIC DNA]</scope>
    <source>
        <strain evidence="2">IAEA</strain>
    </source>
</reference>
<evidence type="ECO:0000313" key="1">
    <source>
        <dbReference type="EnsemblMetazoa" id="GPAI042285-PA"/>
    </source>
</evidence>
<dbReference type="EnsemblMetazoa" id="GPAI042285-RA">
    <property type="protein sequence ID" value="GPAI042285-PA"/>
    <property type="gene ID" value="GPAI042285"/>
</dbReference>
<dbReference type="AlphaFoldDB" id="A0A1B0ADJ6"/>
<reference evidence="1" key="2">
    <citation type="submission" date="2020-05" db="UniProtKB">
        <authorList>
            <consortium name="EnsemblMetazoa"/>
        </authorList>
    </citation>
    <scope>IDENTIFICATION</scope>
    <source>
        <strain evidence="1">IAEA</strain>
    </source>
</reference>
<accession>A0A1B0ADJ6</accession>
<dbReference type="VEuPathDB" id="VectorBase:GPAI042285"/>
<proteinExistence type="predicted"/>